<organism evidence="1 2">
    <name type="scientific">Argiope bruennichi</name>
    <name type="common">Wasp spider</name>
    <name type="synonym">Aranea bruennichi</name>
    <dbReference type="NCBI Taxonomy" id="94029"/>
    <lineage>
        <taxon>Eukaryota</taxon>
        <taxon>Metazoa</taxon>
        <taxon>Ecdysozoa</taxon>
        <taxon>Arthropoda</taxon>
        <taxon>Chelicerata</taxon>
        <taxon>Arachnida</taxon>
        <taxon>Araneae</taxon>
        <taxon>Araneomorphae</taxon>
        <taxon>Entelegynae</taxon>
        <taxon>Araneoidea</taxon>
        <taxon>Araneidae</taxon>
        <taxon>Argiope</taxon>
    </lineage>
</organism>
<reference evidence="1" key="2">
    <citation type="submission" date="2020-06" db="EMBL/GenBank/DDBJ databases">
        <authorList>
            <person name="Sheffer M."/>
        </authorList>
    </citation>
    <scope>NUCLEOTIDE SEQUENCE</scope>
</reference>
<evidence type="ECO:0000313" key="2">
    <source>
        <dbReference type="Proteomes" id="UP000807504"/>
    </source>
</evidence>
<evidence type="ECO:0000313" key="1">
    <source>
        <dbReference type="EMBL" id="KAF8770074.1"/>
    </source>
</evidence>
<reference evidence="1" key="1">
    <citation type="journal article" date="2020" name="bioRxiv">
        <title>Chromosome-level reference genome of the European wasp spider Argiope bruennichi: a resource for studies on range expansion and evolutionary adaptation.</title>
        <authorList>
            <person name="Sheffer M.M."/>
            <person name="Hoppe A."/>
            <person name="Krehenwinkel H."/>
            <person name="Uhl G."/>
            <person name="Kuss A.W."/>
            <person name="Jensen L."/>
            <person name="Jensen C."/>
            <person name="Gillespie R.G."/>
            <person name="Hoff K.J."/>
            <person name="Prost S."/>
        </authorList>
    </citation>
    <scope>NUCLEOTIDE SEQUENCE</scope>
</reference>
<proteinExistence type="predicted"/>
<dbReference type="EMBL" id="JABXBU010002228">
    <property type="protein sequence ID" value="KAF8770074.1"/>
    <property type="molecule type" value="Genomic_DNA"/>
</dbReference>
<keyword evidence="2" id="KW-1185">Reference proteome</keyword>
<gene>
    <name evidence="1" type="ORF">HNY73_017645</name>
</gene>
<accession>A0A8T0EEC6</accession>
<dbReference type="Proteomes" id="UP000807504">
    <property type="component" value="Unassembled WGS sequence"/>
</dbReference>
<comment type="caution">
    <text evidence="1">The sequence shown here is derived from an EMBL/GenBank/DDBJ whole genome shotgun (WGS) entry which is preliminary data.</text>
</comment>
<name>A0A8T0EEC6_ARGBR</name>
<sequence>MFSCFAGSNLVAHRVIDGRTKFLVYICGSTACPICSPSPRLARGQDSWWLGRVAWRRHSKSGRLELTGSNGGGAWARIIRVKI</sequence>
<protein>
    <submittedName>
        <fullName evidence="1">Uncharacterized protein</fullName>
    </submittedName>
</protein>
<dbReference type="AlphaFoldDB" id="A0A8T0EEC6"/>